<dbReference type="InterPro" id="IPR043913">
    <property type="entry name" value="DUF5764"/>
</dbReference>
<accession>A0A3G4ZZ55</accession>
<feature type="region of interest" description="Disordered" evidence="1">
    <location>
        <begin position="191"/>
        <end position="295"/>
    </location>
</feature>
<sequence>MSFLVDTKNEYTILLTNILGPLLYKGIKSIYTGIMECKDISVQKLKSFQLALKDIHQWKKETIEKETNGIIGESGYGVCFEQLVRAVFKANIIILSSDPFSTTHAAPPHININCSEFIHKCYIECAKIFMKNPFLMKDELTVDVRERILLREESIKLIKDAIKDSIRRMLPLDMILRDFLGTELNPAINEGVIGDSKQPDKPLVPLTLNGGNTAESNNEVKKSDTTDSHTRIKSSERPDKRDSKDGKDSKSDKPEEVADFDKRPIDRLKAPDDKKHEPVIGKTAHISELDSDDNAESYKVGGEMKGDYIYKYSNKKA</sequence>
<evidence type="ECO:0000313" key="2">
    <source>
        <dbReference type="EMBL" id="AYV79291.1"/>
    </source>
</evidence>
<feature type="compositionally biased region" description="Basic and acidic residues" evidence="1">
    <location>
        <begin position="218"/>
        <end position="279"/>
    </location>
</feature>
<dbReference type="EMBL" id="MK072139">
    <property type="protein sequence ID" value="AYV79291.1"/>
    <property type="molecule type" value="Genomic_DNA"/>
</dbReference>
<name>A0A3G4ZZ55_9VIRU</name>
<reference evidence="2" key="1">
    <citation type="submission" date="2018-10" db="EMBL/GenBank/DDBJ databases">
        <title>Hidden diversity of soil giant viruses.</title>
        <authorList>
            <person name="Schulz F."/>
            <person name="Alteio L."/>
            <person name="Goudeau D."/>
            <person name="Ryan E.M."/>
            <person name="Malmstrom R.R."/>
            <person name="Blanchard J."/>
            <person name="Woyke T."/>
        </authorList>
    </citation>
    <scope>NUCLEOTIDE SEQUENCE</scope>
    <source>
        <strain evidence="2">FNV1</strain>
    </source>
</reference>
<evidence type="ECO:0000256" key="1">
    <source>
        <dbReference type="SAM" id="MobiDB-lite"/>
    </source>
</evidence>
<gene>
    <name evidence="2" type="ORF">Faunusvirus8_8</name>
</gene>
<protein>
    <submittedName>
        <fullName evidence="2">Uncharacterized protein</fullName>
    </submittedName>
</protein>
<proteinExistence type="predicted"/>
<organism evidence="2">
    <name type="scientific">Faunusvirus sp</name>
    <dbReference type="NCBI Taxonomy" id="2487766"/>
    <lineage>
        <taxon>Viruses</taxon>
        <taxon>Varidnaviria</taxon>
        <taxon>Bamfordvirae</taxon>
        <taxon>Nucleocytoviricota</taxon>
        <taxon>Megaviricetes</taxon>
        <taxon>Imitervirales</taxon>
        <taxon>Mimiviridae</taxon>
    </lineage>
</organism>
<dbReference type="Pfam" id="PF19068">
    <property type="entry name" value="DUF5764"/>
    <property type="match status" value="1"/>
</dbReference>